<dbReference type="RefSeq" id="WP_067753584.1">
    <property type="nucleotide sequence ID" value="NZ_CP015772.1"/>
</dbReference>
<dbReference type="CDD" id="cd06257">
    <property type="entry name" value="DnaJ"/>
    <property type="match status" value="1"/>
</dbReference>
<dbReference type="STRING" id="1176587.A8C56_06545"/>
<dbReference type="PANTHER" id="PTHR43948">
    <property type="entry name" value="DNAJ HOMOLOG SUBFAMILY B"/>
    <property type="match status" value="1"/>
</dbReference>
<dbReference type="GO" id="GO:0051082">
    <property type="term" value="F:unfolded protein binding"/>
    <property type="evidence" value="ECO:0007669"/>
    <property type="project" value="TreeGrafter"/>
</dbReference>
<gene>
    <name evidence="3" type="ORF">A8C56_06545</name>
</gene>
<proteinExistence type="predicted"/>
<dbReference type="PRINTS" id="PR00625">
    <property type="entry name" value="JDOMAIN"/>
</dbReference>
<keyword evidence="1" id="KW-0812">Transmembrane</keyword>
<keyword evidence="1" id="KW-1133">Transmembrane helix</keyword>
<dbReference type="SMART" id="SM00271">
    <property type="entry name" value="DnaJ"/>
    <property type="match status" value="1"/>
</dbReference>
<evidence type="ECO:0000259" key="2">
    <source>
        <dbReference type="PROSITE" id="PS50076"/>
    </source>
</evidence>
<organism evidence="3 4">
    <name type="scientific">Niabella ginsenosidivorans</name>
    <dbReference type="NCBI Taxonomy" id="1176587"/>
    <lineage>
        <taxon>Bacteria</taxon>
        <taxon>Pseudomonadati</taxon>
        <taxon>Bacteroidota</taxon>
        <taxon>Chitinophagia</taxon>
        <taxon>Chitinophagales</taxon>
        <taxon>Chitinophagaceae</taxon>
        <taxon>Niabella</taxon>
    </lineage>
</organism>
<reference evidence="3 4" key="1">
    <citation type="submission" date="2016-05" db="EMBL/GenBank/DDBJ databases">
        <title>Niabella ginsenosidivorans BS26 whole genome sequencing.</title>
        <authorList>
            <person name="Im W.T."/>
            <person name="Siddiqi M.Z."/>
        </authorList>
    </citation>
    <scope>NUCLEOTIDE SEQUENCE [LARGE SCALE GENOMIC DNA]</scope>
    <source>
        <strain evidence="3 4">BS26</strain>
    </source>
</reference>
<dbReference type="KEGG" id="nia:A8C56_06545"/>
<dbReference type="AlphaFoldDB" id="A0A1A9I1W5"/>
<dbReference type="SUPFAM" id="SSF46565">
    <property type="entry name" value="Chaperone J-domain"/>
    <property type="match status" value="1"/>
</dbReference>
<keyword evidence="4" id="KW-1185">Reference proteome</keyword>
<evidence type="ECO:0000313" key="3">
    <source>
        <dbReference type="EMBL" id="ANH80682.1"/>
    </source>
</evidence>
<dbReference type="EMBL" id="CP015772">
    <property type="protein sequence ID" value="ANH80682.1"/>
    <property type="molecule type" value="Genomic_DNA"/>
</dbReference>
<evidence type="ECO:0000256" key="1">
    <source>
        <dbReference type="SAM" id="Phobius"/>
    </source>
</evidence>
<dbReference type="InterPro" id="IPR001623">
    <property type="entry name" value="DnaJ_domain"/>
</dbReference>
<dbReference type="PANTHER" id="PTHR43948:SF10">
    <property type="entry name" value="MRJ, ISOFORM E"/>
    <property type="match status" value="1"/>
</dbReference>
<accession>A0A1A9I1W5</accession>
<dbReference type="GO" id="GO:0044183">
    <property type="term" value="F:protein folding chaperone"/>
    <property type="evidence" value="ECO:0007669"/>
    <property type="project" value="TreeGrafter"/>
</dbReference>
<protein>
    <submittedName>
        <fullName evidence="3">Molecular chaperone DnaJ</fullName>
    </submittedName>
</protein>
<dbReference type="PROSITE" id="PS50076">
    <property type="entry name" value="DNAJ_2"/>
    <property type="match status" value="1"/>
</dbReference>
<dbReference type="GO" id="GO:0005737">
    <property type="term" value="C:cytoplasm"/>
    <property type="evidence" value="ECO:0007669"/>
    <property type="project" value="TreeGrafter"/>
</dbReference>
<dbReference type="Pfam" id="PF00226">
    <property type="entry name" value="DnaJ"/>
    <property type="match status" value="1"/>
</dbReference>
<feature type="transmembrane region" description="Helical" evidence="1">
    <location>
        <begin position="188"/>
        <end position="209"/>
    </location>
</feature>
<dbReference type="Gene3D" id="1.10.287.110">
    <property type="entry name" value="DnaJ domain"/>
    <property type="match status" value="1"/>
</dbReference>
<dbReference type="Proteomes" id="UP000077667">
    <property type="component" value="Chromosome"/>
</dbReference>
<keyword evidence="1" id="KW-0472">Membrane</keyword>
<name>A0A1A9I1W5_9BACT</name>
<dbReference type="InterPro" id="IPR036869">
    <property type="entry name" value="J_dom_sf"/>
</dbReference>
<evidence type="ECO:0000313" key="4">
    <source>
        <dbReference type="Proteomes" id="UP000077667"/>
    </source>
</evidence>
<sequence>MKDYYKILGLTPSANLQDIKNAYRKLAHQYHPDKNPSNSYAEAQFQLIKEAYTTLITPELKEAYLQERWLHKTMGRGMEAPAVTPPQLLNKVLAAHRAFLKMDAYRVDKKGIFRELAGLINEEKIELLNRFDEEAINNEIIKWMTESIFLIRYRDQLIVLDQLKKIQAGSSAQLLICQKQKEIRQAILWARAQPVLLLLIIILLCIIIARSL</sequence>
<dbReference type="GO" id="GO:0051087">
    <property type="term" value="F:protein-folding chaperone binding"/>
    <property type="evidence" value="ECO:0007669"/>
    <property type="project" value="TreeGrafter"/>
</dbReference>
<feature type="domain" description="J" evidence="2">
    <location>
        <begin position="3"/>
        <end position="68"/>
    </location>
</feature>